<evidence type="ECO:0000259" key="14">
    <source>
        <dbReference type="PROSITE" id="PS50227"/>
    </source>
</evidence>
<dbReference type="PROSITE" id="PS00650">
    <property type="entry name" value="G_PROTEIN_RECEP_F2_2"/>
    <property type="match status" value="1"/>
</dbReference>
<evidence type="ECO:0000256" key="6">
    <source>
        <dbReference type="ARBA" id="ARBA00022989"/>
    </source>
</evidence>
<feature type="domain" description="G-protein coupled receptors family 2 profile 2" evidence="15">
    <location>
        <begin position="140"/>
        <end position="406"/>
    </location>
</feature>
<keyword evidence="3" id="KW-1003">Cell membrane</keyword>
<dbReference type="InterPro" id="IPR017983">
    <property type="entry name" value="GPCR_2_secretin-like_CS"/>
</dbReference>
<organism evidence="16 17">
    <name type="scientific">Mizuhopecten yessoensis</name>
    <name type="common">Japanese scallop</name>
    <name type="synonym">Patinopecten yessoensis</name>
    <dbReference type="NCBI Taxonomy" id="6573"/>
    <lineage>
        <taxon>Eukaryota</taxon>
        <taxon>Metazoa</taxon>
        <taxon>Spiralia</taxon>
        <taxon>Lophotrochozoa</taxon>
        <taxon>Mollusca</taxon>
        <taxon>Bivalvia</taxon>
        <taxon>Autobranchia</taxon>
        <taxon>Pteriomorphia</taxon>
        <taxon>Pectinida</taxon>
        <taxon>Pectinoidea</taxon>
        <taxon>Pectinidae</taxon>
        <taxon>Mizuhopecten</taxon>
    </lineage>
</organism>
<dbReference type="InterPro" id="IPR003287">
    <property type="entry name" value="GPCR_2_calcitonin_rcpt_fam"/>
</dbReference>
<dbReference type="PROSITE" id="PS50227">
    <property type="entry name" value="G_PROTEIN_RECEP_F2_3"/>
    <property type="match status" value="1"/>
</dbReference>
<comment type="similarity">
    <text evidence="2">Belongs to the G-protein coupled receptor 2 family.</text>
</comment>
<dbReference type="GO" id="GO:0007166">
    <property type="term" value="P:cell surface receptor signaling pathway"/>
    <property type="evidence" value="ECO:0007669"/>
    <property type="project" value="InterPro"/>
</dbReference>
<dbReference type="PANTHER" id="PTHR45620">
    <property type="entry name" value="PDF RECEPTOR-LIKE PROTEIN-RELATED"/>
    <property type="match status" value="1"/>
</dbReference>
<dbReference type="EMBL" id="NEDP02005530">
    <property type="protein sequence ID" value="OWF39345.1"/>
    <property type="molecule type" value="Genomic_DNA"/>
</dbReference>
<dbReference type="OrthoDB" id="6022368at2759"/>
<dbReference type="PROSITE" id="PS00649">
    <property type="entry name" value="G_PROTEIN_RECEP_F2_1"/>
    <property type="match status" value="1"/>
</dbReference>
<evidence type="ECO:0000256" key="5">
    <source>
        <dbReference type="ARBA" id="ARBA00022729"/>
    </source>
</evidence>
<dbReference type="GO" id="GO:0017046">
    <property type="term" value="F:peptide hormone binding"/>
    <property type="evidence" value="ECO:0007669"/>
    <property type="project" value="TreeGrafter"/>
</dbReference>
<dbReference type="SUPFAM" id="SSF111418">
    <property type="entry name" value="Hormone receptor domain"/>
    <property type="match status" value="1"/>
</dbReference>
<dbReference type="SUPFAM" id="SSF81321">
    <property type="entry name" value="Family A G protein-coupled receptor-like"/>
    <property type="match status" value="1"/>
</dbReference>
<reference evidence="16 17" key="1">
    <citation type="journal article" date="2017" name="Nat. Ecol. Evol.">
        <title>Scallop genome provides insights into evolution of bilaterian karyotype and development.</title>
        <authorList>
            <person name="Wang S."/>
            <person name="Zhang J."/>
            <person name="Jiao W."/>
            <person name="Li J."/>
            <person name="Xun X."/>
            <person name="Sun Y."/>
            <person name="Guo X."/>
            <person name="Huan P."/>
            <person name="Dong B."/>
            <person name="Zhang L."/>
            <person name="Hu X."/>
            <person name="Sun X."/>
            <person name="Wang J."/>
            <person name="Zhao C."/>
            <person name="Wang Y."/>
            <person name="Wang D."/>
            <person name="Huang X."/>
            <person name="Wang R."/>
            <person name="Lv J."/>
            <person name="Li Y."/>
            <person name="Zhang Z."/>
            <person name="Liu B."/>
            <person name="Lu W."/>
            <person name="Hui Y."/>
            <person name="Liang J."/>
            <person name="Zhou Z."/>
            <person name="Hou R."/>
            <person name="Li X."/>
            <person name="Liu Y."/>
            <person name="Li H."/>
            <person name="Ning X."/>
            <person name="Lin Y."/>
            <person name="Zhao L."/>
            <person name="Xing Q."/>
            <person name="Dou J."/>
            <person name="Li Y."/>
            <person name="Mao J."/>
            <person name="Guo H."/>
            <person name="Dou H."/>
            <person name="Li T."/>
            <person name="Mu C."/>
            <person name="Jiang W."/>
            <person name="Fu Q."/>
            <person name="Fu X."/>
            <person name="Miao Y."/>
            <person name="Liu J."/>
            <person name="Yu Q."/>
            <person name="Li R."/>
            <person name="Liao H."/>
            <person name="Li X."/>
            <person name="Kong Y."/>
            <person name="Jiang Z."/>
            <person name="Chourrout D."/>
            <person name="Li R."/>
            <person name="Bao Z."/>
        </authorList>
    </citation>
    <scope>NUCLEOTIDE SEQUENCE [LARGE SCALE GENOMIC DNA]</scope>
    <source>
        <strain evidence="16 17">PY_sf001</strain>
    </source>
</reference>
<dbReference type="GO" id="GO:0005886">
    <property type="term" value="C:plasma membrane"/>
    <property type="evidence" value="ECO:0007669"/>
    <property type="project" value="UniProtKB-SubCell"/>
</dbReference>
<comment type="subcellular location">
    <subcellularLocation>
        <location evidence="1">Cell membrane</location>
        <topology evidence="1">Multi-pass membrane protein</topology>
    </subcellularLocation>
</comment>
<dbReference type="Gene3D" id="4.10.1240.10">
    <property type="entry name" value="GPCR, family 2, extracellular hormone receptor domain"/>
    <property type="match status" value="1"/>
</dbReference>
<accession>A0A210PS73</accession>
<dbReference type="SMART" id="SM00008">
    <property type="entry name" value="HormR"/>
    <property type="match status" value="1"/>
</dbReference>
<keyword evidence="11" id="KW-0325">Glycoprotein</keyword>
<sequence>MITPPKIKKWTTYDIFNVKNVIQDEDTQRKALNKERLRCVGYTILDSKTNTNDSLKCPRIWDDIMCWSPTDAGTVAVQPCPKYIAKFNYLQNTTRMCMPDGTWFMKPGSNTSWTNFSACQLSSDNGWTVPRSFAKHMQEMRIMYNIGYGLSMTSLVVAVFIMIYFKKLHCSRNSIHLNLFLSFILRGGVSFVKENILIESVGFASDIKKEHGGIVFLPDVSHWECRLFFTIFNYIIAASYMWIFVEALYLQVIISVAVFSEKGRLKWFMSLGWFFPLTFIIPWAIVRATVDNENCWNTYYDKPWLIWIIYGPITGTIVINICIFTNIVRILFTKLNSSPCPETKKFRRLAKSTLILIPLFGVHYIVFTYVPFGSMDQQAIIYMLYVEMFCNSFQGFLLALLFCFLNSEVQSELKKAWSRHHFRRAESYRTRTSFLSRVSRSRHHPSNDGMNGSIQYTDRVSPMEMNQCPPIVEEKIPFTSELSQESVLENPLDNGWPKNDEVDPCLNNNHTLECQQTDNIVEDGCKGR</sequence>
<keyword evidence="5" id="KW-0732">Signal</keyword>
<feature type="domain" description="G-protein coupled receptors family 2 profile 1" evidence="14">
    <location>
        <begin position="38"/>
        <end position="123"/>
    </location>
</feature>
<evidence type="ECO:0000256" key="11">
    <source>
        <dbReference type="ARBA" id="ARBA00023180"/>
    </source>
</evidence>
<keyword evidence="8 13" id="KW-0472">Membrane</keyword>
<dbReference type="GO" id="GO:0004948">
    <property type="term" value="F:calcitonin receptor activity"/>
    <property type="evidence" value="ECO:0007669"/>
    <property type="project" value="InterPro"/>
</dbReference>
<evidence type="ECO:0000256" key="10">
    <source>
        <dbReference type="ARBA" id="ARBA00023170"/>
    </source>
</evidence>
<feature type="transmembrane region" description="Helical" evidence="13">
    <location>
        <begin position="142"/>
        <end position="165"/>
    </location>
</feature>
<keyword evidence="17" id="KW-1185">Reference proteome</keyword>
<proteinExistence type="inferred from homology"/>
<feature type="transmembrane region" description="Helical" evidence="13">
    <location>
        <begin position="353"/>
        <end position="373"/>
    </location>
</feature>
<dbReference type="InterPro" id="IPR050332">
    <property type="entry name" value="GPCR_2"/>
</dbReference>
<dbReference type="PRINTS" id="PR01350">
    <property type="entry name" value="CTRFAMILY"/>
</dbReference>
<keyword evidence="6 13" id="KW-1133">Transmembrane helix</keyword>
<dbReference type="PRINTS" id="PR00249">
    <property type="entry name" value="GPCRSECRETIN"/>
</dbReference>
<gene>
    <name evidence="16" type="ORF">KP79_PYT19874</name>
</gene>
<evidence type="ECO:0000256" key="7">
    <source>
        <dbReference type="ARBA" id="ARBA00023040"/>
    </source>
</evidence>
<evidence type="ECO:0000256" key="2">
    <source>
        <dbReference type="ARBA" id="ARBA00005314"/>
    </source>
</evidence>
<name>A0A210PS73_MIZYE</name>
<evidence type="ECO:0000256" key="13">
    <source>
        <dbReference type="SAM" id="Phobius"/>
    </source>
</evidence>
<comment type="caution">
    <text evidence="16">The sequence shown here is derived from an EMBL/GenBank/DDBJ whole genome shotgun (WGS) entry which is preliminary data.</text>
</comment>
<keyword evidence="9" id="KW-1015">Disulfide bond</keyword>
<dbReference type="Pfam" id="PF00002">
    <property type="entry name" value="7tm_2"/>
    <property type="match status" value="1"/>
</dbReference>
<dbReference type="Proteomes" id="UP000242188">
    <property type="component" value="Unassembled WGS sequence"/>
</dbReference>
<evidence type="ECO:0000313" key="17">
    <source>
        <dbReference type="Proteomes" id="UP000242188"/>
    </source>
</evidence>
<dbReference type="Pfam" id="PF02793">
    <property type="entry name" value="HRM"/>
    <property type="match status" value="1"/>
</dbReference>
<keyword evidence="7" id="KW-0297">G-protein coupled receptor</keyword>
<keyword evidence="12" id="KW-0807">Transducer</keyword>
<evidence type="ECO:0000256" key="9">
    <source>
        <dbReference type="ARBA" id="ARBA00023157"/>
    </source>
</evidence>
<dbReference type="InterPro" id="IPR001879">
    <property type="entry name" value="GPCR_2_extracellular_dom"/>
</dbReference>
<evidence type="ECO:0000256" key="8">
    <source>
        <dbReference type="ARBA" id="ARBA00023136"/>
    </source>
</evidence>
<evidence type="ECO:0000259" key="15">
    <source>
        <dbReference type="PROSITE" id="PS50261"/>
    </source>
</evidence>
<evidence type="ECO:0000256" key="4">
    <source>
        <dbReference type="ARBA" id="ARBA00022692"/>
    </source>
</evidence>
<evidence type="ECO:0000256" key="1">
    <source>
        <dbReference type="ARBA" id="ARBA00004651"/>
    </source>
</evidence>
<keyword evidence="4 13" id="KW-0812">Transmembrane</keyword>
<dbReference type="InterPro" id="IPR017981">
    <property type="entry name" value="GPCR_2-like_7TM"/>
</dbReference>
<dbReference type="AlphaFoldDB" id="A0A210PS73"/>
<dbReference type="PROSITE" id="PS50261">
    <property type="entry name" value="G_PROTEIN_RECEP_F2_4"/>
    <property type="match status" value="1"/>
</dbReference>
<feature type="transmembrane region" description="Helical" evidence="13">
    <location>
        <begin position="305"/>
        <end position="332"/>
    </location>
</feature>
<feature type="transmembrane region" description="Helical" evidence="13">
    <location>
        <begin position="231"/>
        <end position="260"/>
    </location>
</feature>
<feature type="transmembrane region" description="Helical" evidence="13">
    <location>
        <begin position="267"/>
        <end position="285"/>
    </location>
</feature>
<dbReference type="InterPro" id="IPR000832">
    <property type="entry name" value="GPCR_2_secretin-like"/>
</dbReference>
<dbReference type="GO" id="GO:0007188">
    <property type="term" value="P:adenylate cyclase-modulating G protein-coupled receptor signaling pathway"/>
    <property type="evidence" value="ECO:0007669"/>
    <property type="project" value="TreeGrafter"/>
</dbReference>
<dbReference type="InterPro" id="IPR036445">
    <property type="entry name" value="GPCR_2_extracell_dom_sf"/>
</dbReference>
<evidence type="ECO:0000256" key="3">
    <source>
        <dbReference type="ARBA" id="ARBA00022475"/>
    </source>
</evidence>
<feature type="transmembrane region" description="Helical" evidence="13">
    <location>
        <begin position="379"/>
        <end position="405"/>
    </location>
</feature>
<dbReference type="PANTHER" id="PTHR45620:SF1">
    <property type="entry name" value="G-PROTEIN COUPLED RECEPTORS FAMILY 2 PROFILE 2 DOMAIN-CONTAINING PROTEIN"/>
    <property type="match status" value="1"/>
</dbReference>
<evidence type="ECO:0000256" key="12">
    <source>
        <dbReference type="ARBA" id="ARBA00023224"/>
    </source>
</evidence>
<evidence type="ECO:0000313" key="16">
    <source>
        <dbReference type="EMBL" id="OWF39345.1"/>
    </source>
</evidence>
<dbReference type="Gene3D" id="1.20.1070.10">
    <property type="entry name" value="Rhodopsin 7-helix transmembrane proteins"/>
    <property type="match status" value="1"/>
</dbReference>
<protein>
    <submittedName>
        <fullName evidence="16">Parathyroid hormone/parathyroid hormone-related peptide receptor</fullName>
    </submittedName>
</protein>
<keyword evidence="10 16" id="KW-0675">Receptor</keyword>